<evidence type="ECO:0000313" key="2">
    <source>
        <dbReference type="Proteomes" id="UP000541444"/>
    </source>
</evidence>
<name>A0A7J7LLH6_9MAGN</name>
<sequence>MTKILGGTLDSEVVRHFRRCSKIIFLGNESKYIRHSSNNVFVVIPDYLLKSGSNWDGFLQLPCISLEVSTTNIASSSISLKTQTVGSDNDTINSILSVQQRLMTRANWFTVIGLVRVLRTILKHVRDEDGDDDDDLAVKYIDSIGALLKLLYSLVGKSSFVEAEDSTVNEHPIFDTIIALVPELLYCYFHKEDGYDEVHRSQYLRHKMLDLPRTLKRWKRRTSPTNTLVIRSDAIDGNTSSPVPPRLLVDTSQHHQDSAQRARRENEAHKRKVVPLFQEQTSNQLTSAARNTDINFNQVAPYTGISFPTTPIRKTPQDGNASSTMPPRVLEDIAQRHQDTGPKVSMLVQEGLSCQVLAQRPRRKFEENIFVAFERLPVQDKGLSKQQITQHARREKDGNIDFNRVASCTAISFPTAPIPKNLLEIAPIPQDIPIRKSIRQMSQRARRERERQLKGDAIIRGISQRAKVARNFDVDLNQASICTGISVPIVFTTAIPTVPSPVPVANDNVFSTEEDLLSNVIPIPPFSHTHETDNFPSLRSFEIGDTSRTRVNMFNVDFNDQCASSEDENCQRNDIKEVGCKWGYIFLDKWMSNVYIALHFIG</sequence>
<comment type="caution">
    <text evidence="1">The sequence shown here is derived from an EMBL/GenBank/DDBJ whole genome shotgun (WGS) entry which is preliminary data.</text>
</comment>
<accession>A0A7J7LLH6</accession>
<keyword evidence="2" id="KW-1185">Reference proteome</keyword>
<organism evidence="1 2">
    <name type="scientific">Kingdonia uniflora</name>
    <dbReference type="NCBI Taxonomy" id="39325"/>
    <lineage>
        <taxon>Eukaryota</taxon>
        <taxon>Viridiplantae</taxon>
        <taxon>Streptophyta</taxon>
        <taxon>Embryophyta</taxon>
        <taxon>Tracheophyta</taxon>
        <taxon>Spermatophyta</taxon>
        <taxon>Magnoliopsida</taxon>
        <taxon>Ranunculales</taxon>
        <taxon>Circaeasteraceae</taxon>
        <taxon>Kingdonia</taxon>
    </lineage>
</organism>
<evidence type="ECO:0000313" key="1">
    <source>
        <dbReference type="EMBL" id="KAF6143463.1"/>
    </source>
</evidence>
<dbReference type="EMBL" id="JACGCM010002205">
    <property type="protein sequence ID" value="KAF6143463.1"/>
    <property type="molecule type" value="Genomic_DNA"/>
</dbReference>
<reference evidence="1 2" key="1">
    <citation type="journal article" date="2020" name="IScience">
        <title>Genome Sequencing of the Endangered Kingdonia uniflora (Circaeasteraceae, Ranunculales) Reveals Potential Mechanisms of Evolutionary Specialization.</title>
        <authorList>
            <person name="Sun Y."/>
            <person name="Deng T."/>
            <person name="Zhang A."/>
            <person name="Moore M.J."/>
            <person name="Landis J.B."/>
            <person name="Lin N."/>
            <person name="Zhang H."/>
            <person name="Zhang X."/>
            <person name="Huang J."/>
            <person name="Zhang X."/>
            <person name="Sun H."/>
            <person name="Wang H."/>
        </authorList>
    </citation>
    <scope>NUCLEOTIDE SEQUENCE [LARGE SCALE GENOMIC DNA]</scope>
    <source>
        <strain evidence="1">TB1705</strain>
        <tissue evidence="1">Leaf</tissue>
    </source>
</reference>
<dbReference type="InterPro" id="IPR024875">
    <property type="entry name" value="Protein_Lines"/>
</dbReference>
<protein>
    <submittedName>
        <fullName evidence="1">Uncharacterized protein</fullName>
    </submittedName>
</protein>
<dbReference type="PANTHER" id="PTHR16057">
    <property type="entry name" value="WINS1, 2 PROTEIN"/>
    <property type="match status" value="1"/>
</dbReference>
<dbReference type="OrthoDB" id="8251209at2759"/>
<dbReference type="AlphaFoldDB" id="A0A7J7LLH6"/>
<dbReference type="PANTHER" id="PTHR16057:SF1">
    <property type="entry name" value="PROTEIN LINES HOMOLOG 1"/>
    <property type="match status" value="1"/>
</dbReference>
<gene>
    <name evidence="1" type="ORF">GIB67_029632</name>
</gene>
<dbReference type="Proteomes" id="UP000541444">
    <property type="component" value="Unassembled WGS sequence"/>
</dbReference>
<proteinExistence type="predicted"/>